<feature type="region of interest" description="Disordered" evidence="1">
    <location>
        <begin position="55"/>
        <end position="129"/>
    </location>
</feature>
<accession>A0A183JAR6</accession>
<dbReference type="Proteomes" id="UP000270296">
    <property type="component" value="Unassembled WGS sequence"/>
</dbReference>
<dbReference type="EMBL" id="UZAM01019610">
    <property type="protein sequence ID" value="VDP53118.1"/>
    <property type="molecule type" value="Genomic_DNA"/>
</dbReference>
<reference evidence="4" key="1">
    <citation type="submission" date="2016-06" db="UniProtKB">
        <authorList>
            <consortium name="WormBaseParasite"/>
        </authorList>
    </citation>
    <scope>IDENTIFICATION</scope>
</reference>
<evidence type="ECO:0000313" key="4">
    <source>
        <dbReference type="WBParaSite" id="SBAD_0001337901-mRNA-1"/>
    </source>
</evidence>
<proteinExistence type="predicted"/>
<name>A0A183JAR6_9BILA</name>
<protein>
    <submittedName>
        <fullName evidence="4">CCR4-NOT transcription complex subunit 11</fullName>
    </submittedName>
</protein>
<evidence type="ECO:0000256" key="1">
    <source>
        <dbReference type="SAM" id="MobiDB-lite"/>
    </source>
</evidence>
<keyword evidence="3" id="KW-1185">Reference proteome</keyword>
<dbReference type="AlphaFoldDB" id="A0A183JAR6"/>
<gene>
    <name evidence="2" type="ORF">SBAD_LOCUS12964</name>
</gene>
<reference evidence="2 3" key="2">
    <citation type="submission" date="2018-11" db="EMBL/GenBank/DDBJ databases">
        <authorList>
            <consortium name="Pathogen Informatics"/>
        </authorList>
    </citation>
    <scope>NUCLEOTIDE SEQUENCE [LARGE SCALE GENOMIC DNA]</scope>
</reference>
<evidence type="ECO:0000313" key="3">
    <source>
        <dbReference type="Proteomes" id="UP000270296"/>
    </source>
</evidence>
<feature type="compositionally biased region" description="Polar residues" evidence="1">
    <location>
        <begin position="117"/>
        <end position="128"/>
    </location>
</feature>
<evidence type="ECO:0000313" key="2">
    <source>
        <dbReference type="EMBL" id="VDP53118.1"/>
    </source>
</evidence>
<dbReference type="OrthoDB" id="1885901at2759"/>
<organism evidence="4">
    <name type="scientific">Soboliphyme baturini</name>
    <dbReference type="NCBI Taxonomy" id="241478"/>
    <lineage>
        <taxon>Eukaryota</taxon>
        <taxon>Metazoa</taxon>
        <taxon>Ecdysozoa</taxon>
        <taxon>Nematoda</taxon>
        <taxon>Enoplea</taxon>
        <taxon>Dorylaimia</taxon>
        <taxon>Dioctophymatida</taxon>
        <taxon>Dioctophymatoidea</taxon>
        <taxon>Soboliphymatidae</taxon>
        <taxon>Soboliphyme</taxon>
    </lineage>
</organism>
<dbReference type="WBParaSite" id="SBAD_0001337901-mRNA-1">
    <property type="protein sequence ID" value="SBAD_0001337901-mRNA-1"/>
    <property type="gene ID" value="SBAD_0001337901"/>
</dbReference>
<feature type="compositionally biased region" description="Polar residues" evidence="1">
    <location>
        <begin position="78"/>
        <end position="87"/>
    </location>
</feature>
<feature type="compositionally biased region" description="Basic and acidic residues" evidence="1">
    <location>
        <begin position="59"/>
        <end position="75"/>
    </location>
</feature>
<sequence length="190" mass="21819">MYSMFCNYCRRGEEAFYRALYRMLRRLLDGLQPRQRQSIILLVFEHLRLVLASNPPGEHPNRDAAAHVHTEHSVDVKQPTSGQQEKQPTSDDDAGSVSNDNVQNGFRMDSSSHEPQQDTSSNGANGSELSADYRKLPADWRTHFPLNWVNLIETDLNRQRLMQTQHPLSDAYLSGMPAKRRKVITCYVNY</sequence>